<evidence type="ECO:0000256" key="1">
    <source>
        <dbReference type="SAM" id="Coils"/>
    </source>
</evidence>
<dbReference type="InterPro" id="IPR035979">
    <property type="entry name" value="RBD_domain_sf"/>
</dbReference>
<organism evidence="4 5">
    <name type="scientific">Anaeramoeba flamelloides</name>
    <dbReference type="NCBI Taxonomy" id="1746091"/>
    <lineage>
        <taxon>Eukaryota</taxon>
        <taxon>Metamonada</taxon>
        <taxon>Anaeramoebidae</taxon>
        <taxon>Anaeramoeba</taxon>
    </lineage>
</organism>
<dbReference type="InterPro" id="IPR000504">
    <property type="entry name" value="RRM_dom"/>
</dbReference>
<reference evidence="4" key="1">
    <citation type="submission" date="2022-08" db="EMBL/GenBank/DDBJ databases">
        <title>Novel sulfate-reducing endosymbionts in the free-living metamonad Anaeramoeba.</title>
        <authorList>
            <person name="Jerlstrom-Hultqvist J."/>
            <person name="Cepicka I."/>
            <person name="Gallot-Lavallee L."/>
            <person name="Salas-Leiva D."/>
            <person name="Curtis B.A."/>
            <person name="Zahonova K."/>
            <person name="Pipaliya S."/>
            <person name="Dacks J."/>
            <person name="Roger A.J."/>
        </authorList>
    </citation>
    <scope>NUCLEOTIDE SEQUENCE</scope>
    <source>
        <strain evidence="4">Schooner1</strain>
    </source>
</reference>
<evidence type="ECO:0000313" key="4">
    <source>
        <dbReference type="EMBL" id="KAJ6245161.1"/>
    </source>
</evidence>
<feature type="compositionally biased region" description="Low complexity" evidence="2">
    <location>
        <begin position="120"/>
        <end position="131"/>
    </location>
</feature>
<dbReference type="Gene3D" id="3.30.70.330">
    <property type="match status" value="1"/>
</dbReference>
<feature type="domain" description="RRM" evidence="3">
    <location>
        <begin position="145"/>
        <end position="214"/>
    </location>
</feature>
<dbReference type="Pfam" id="PF00076">
    <property type="entry name" value="RRM_1"/>
    <property type="match status" value="1"/>
</dbReference>
<name>A0ABQ8YKM5_9EUKA</name>
<proteinExistence type="predicted"/>
<accession>A0ABQ8YKM5</accession>
<dbReference type="SUPFAM" id="SSF54928">
    <property type="entry name" value="RNA-binding domain, RBD"/>
    <property type="match status" value="2"/>
</dbReference>
<comment type="caution">
    <text evidence="4">The sequence shown here is derived from an EMBL/GenBank/DDBJ whole genome shotgun (WGS) entry which is preliminary data.</text>
</comment>
<protein>
    <submittedName>
        <fullName evidence="4">Ras gtpase-activating protein-binding protein</fullName>
    </submittedName>
</protein>
<dbReference type="InterPro" id="IPR012677">
    <property type="entry name" value="Nucleotide-bd_a/b_plait_sf"/>
</dbReference>
<gene>
    <name evidence="4" type="ORF">M0813_20554</name>
</gene>
<feature type="region of interest" description="Disordered" evidence="2">
    <location>
        <begin position="120"/>
        <end position="139"/>
    </location>
</feature>
<keyword evidence="5" id="KW-1185">Reference proteome</keyword>
<keyword evidence="1" id="KW-0175">Coiled coil</keyword>
<evidence type="ECO:0000313" key="5">
    <source>
        <dbReference type="Proteomes" id="UP001150062"/>
    </source>
</evidence>
<dbReference type="EMBL" id="JAOAOG010000149">
    <property type="protein sequence ID" value="KAJ6245161.1"/>
    <property type="molecule type" value="Genomic_DNA"/>
</dbReference>
<dbReference type="SMART" id="SM00360">
    <property type="entry name" value="RRM"/>
    <property type="match status" value="2"/>
</dbReference>
<feature type="coiled-coil region" evidence="1">
    <location>
        <begin position="245"/>
        <end position="272"/>
    </location>
</feature>
<dbReference type="Proteomes" id="UP001150062">
    <property type="component" value="Unassembled WGS sequence"/>
</dbReference>
<sequence length="526" mass="63264">MHNIPYHANYYDIESLMKPYIEIKELILFLDRFNRFKGSAKIILRKEEEYEKILNYSGKLSIFNRLIFLNKFRIKKNNTSQKKINNYENFKRNQLESSNQHEEKNIKDIKNKEWFEKNFLNKNNDKNNNNKNTEKKQNREFSTNQIVIFNLPNNILKETLLKSFKNYNPDKIIILNNKKNNLKYSFITFPNQKMRDGALSFNGVRINKKKIIIKKAFLKKNIKEINNILEKNNIFEKNKISPNSIDFLEKRIINLENEIDKLKLIIKDNNTQLFNKPSENKNDNIFNQKTPNILTKLNNDNKLKNNNKKNKLSEIEIQKEEDNNNNKSNCEIIFNQKINKPSLEDFYISIGQTVTKQKPILRSFSFTNNNLKMLTNWNLPKMNFFETNSNNIFKLSIETEREIFDFLKNFERKRINKNRYQKNNDIFFNQLIEHKNNIINQNLDINNNCKDLILINENNENNLIQKNIDYFFSQKKSINEVNILNENNNSKKTRRNIDLIRKKRKLFYVKQFPKKLIKGVKKEQQI</sequence>
<evidence type="ECO:0000256" key="2">
    <source>
        <dbReference type="SAM" id="MobiDB-lite"/>
    </source>
</evidence>
<evidence type="ECO:0000259" key="3">
    <source>
        <dbReference type="SMART" id="SM00360"/>
    </source>
</evidence>
<feature type="domain" description="RRM" evidence="3">
    <location>
        <begin position="1"/>
        <end position="70"/>
    </location>
</feature>